<reference evidence="1 2" key="1">
    <citation type="submission" date="2019-04" db="EMBL/GenBank/DDBJ databases">
        <title>Pedobacter sp. RP-3-15 sp. nov., isolated from Arctic soil.</title>
        <authorList>
            <person name="Dahal R.H."/>
            <person name="Kim D.-U."/>
        </authorList>
    </citation>
    <scope>NUCLEOTIDE SEQUENCE [LARGE SCALE GENOMIC DNA]</scope>
    <source>
        <strain evidence="1 2">RP-3-15</strain>
    </source>
</reference>
<protein>
    <submittedName>
        <fullName evidence="1">Uncharacterized protein</fullName>
    </submittedName>
</protein>
<dbReference type="RefSeq" id="WP_136837237.1">
    <property type="nucleotide sequence ID" value="NZ_SWBQ01000005.1"/>
</dbReference>
<evidence type="ECO:0000313" key="2">
    <source>
        <dbReference type="Proteomes" id="UP000307244"/>
    </source>
</evidence>
<name>A0A4U1CDG5_9SPHI</name>
<comment type="caution">
    <text evidence="1">The sequence shown here is derived from an EMBL/GenBank/DDBJ whole genome shotgun (WGS) entry which is preliminary data.</text>
</comment>
<gene>
    <name evidence="1" type="ORF">FA047_16745</name>
</gene>
<keyword evidence="2" id="KW-1185">Reference proteome</keyword>
<sequence length="199" mass="23549">MGFALKKDDQKIARALLNDYDPVGSNKEFEHKYQHALENISYKVYRSPDYSKIRGTFLFMAHQSQPYSFMVDEFVVQMYFHAKHKKNNNQLFFGFEKITDAAFNDYHQGEFIQGLTYDDFGNRMDNFVEFYKALRLRVYDNLLNKLHYKLGFRGTMDKGIKDEILQQVASDTTKLGRKYTKEDFIKCTTTVLMKYGLRP</sequence>
<proteinExistence type="predicted"/>
<dbReference type="EMBL" id="SWBQ01000005">
    <property type="protein sequence ID" value="TKC04244.1"/>
    <property type="molecule type" value="Genomic_DNA"/>
</dbReference>
<dbReference type="AlphaFoldDB" id="A0A4U1CDG5"/>
<organism evidence="1 2">
    <name type="scientific">Pedobacter frigoris</name>
    <dbReference type="NCBI Taxonomy" id="2571272"/>
    <lineage>
        <taxon>Bacteria</taxon>
        <taxon>Pseudomonadati</taxon>
        <taxon>Bacteroidota</taxon>
        <taxon>Sphingobacteriia</taxon>
        <taxon>Sphingobacteriales</taxon>
        <taxon>Sphingobacteriaceae</taxon>
        <taxon>Pedobacter</taxon>
    </lineage>
</organism>
<evidence type="ECO:0000313" key="1">
    <source>
        <dbReference type="EMBL" id="TKC04244.1"/>
    </source>
</evidence>
<accession>A0A4U1CDG5</accession>
<dbReference type="OrthoDB" id="981624at2"/>
<dbReference type="Proteomes" id="UP000307244">
    <property type="component" value="Unassembled WGS sequence"/>
</dbReference>